<comment type="caution">
    <text evidence="2">The sequence shown here is derived from an EMBL/GenBank/DDBJ whole genome shotgun (WGS) entry which is preliminary data.</text>
</comment>
<keyword evidence="3" id="KW-1185">Reference proteome</keyword>
<organism evidence="2 3">
    <name type="scientific">Paenibacillus plantiphilus</name>
    <dbReference type="NCBI Taxonomy" id="2905650"/>
    <lineage>
        <taxon>Bacteria</taxon>
        <taxon>Bacillati</taxon>
        <taxon>Bacillota</taxon>
        <taxon>Bacilli</taxon>
        <taxon>Bacillales</taxon>
        <taxon>Paenibacillaceae</taxon>
        <taxon>Paenibacillus</taxon>
    </lineage>
</organism>
<reference evidence="2" key="1">
    <citation type="submission" date="2022-01" db="EMBL/GenBank/DDBJ databases">
        <authorList>
            <person name="Criscuolo A."/>
        </authorList>
    </citation>
    <scope>NUCLEOTIDE SEQUENCE</scope>
    <source>
        <strain evidence="2">CIP111893</strain>
    </source>
</reference>
<dbReference type="EMBL" id="CAKMMF010000005">
    <property type="protein sequence ID" value="CAH1199339.1"/>
    <property type="molecule type" value="Genomic_DNA"/>
</dbReference>
<accession>A0ABM9BZ94</accession>
<protein>
    <submittedName>
        <fullName evidence="2">Uncharacterized protein</fullName>
    </submittedName>
</protein>
<feature type="transmembrane region" description="Helical" evidence="1">
    <location>
        <begin position="105"/>
        <end position="127"/>
    </location>
</feature>
<dbReference type="Proteomes" id="UP000838686">
    <property type="component" value="Unassembled WGS sequence"/>
</dbReference>
<dbReference type="RefSeq" id="WP_236339670.1">
    <property type="nucleotide sequence ID" value="NZ_CAKMMF010000005.1"/>
</dbReference>
<proteinExistence type="predicted"/>
<evidence type="ECO:0000313" key="2">
    <source>
        <dbReference type="EMBL" id="CAH1199339.1"/>
    </source>
</evidence>
<evidence type="ECO:0000313" key="3">
    <source>
        <dbReference type="Proteomes" id="UP000838686"/>
    </source>
</evidence>
<gene>
    <name evidence="2" type="ORF">PAECIP111893_01321</name>
</gene>
<feature type="transmembrane region" description="Helical" evidence="1">
    <location>
        <begin position="43"/>
        <end position="64"/>
    </location>
</feature>
<feature type="transmembrane region" description="Helical" evidence="1">
    <location>
        <begin position="192"/>
        <end position="213"/>
    </location>
</feature>
<evidence type="ECO:0000256" key="1">
    <source>
        <dbReference type="SAM" id="Phobius"/>
    </source>
</evidence>
<keyword evidence="1" id="KW-1133">Transmembrane helix</keyword>
<sequence length="298" mass="33605">MYMLKITNPAVTRIVRPLVAGLKGERRLNNHLKQGWRLTMKHFYIVIFLFLYELLWGFFLYRIIEGIIVPLLKRYPDSNPAENAVQLFLAEAQFQLMKTDLIQPYIWLFASILAARMLLTPLLNAGLLHSLHHARDDGGTRFLQGIRIAWKPFALLYCIKTILALAPGVWLLPRALDLLLTGSGLNGLAQQLGPWVCGWVVLALLLHLLFLAVQFGIIAGNGALRSMWSGLRHLIPLAGISLLMWGIGILVSVSFASASMLWAGLLALILHQSYQLIRTIMKVWTVASQYDVWQSKQT</sequence>
<keyword evidence="1" id="KW-0472">Membrane</keyword>
<keyword evidence="1" id="KW-0812">Transmembrane</keyword>
<name>A0ABM9BZ94_9BACL</name>
<feature type="transmembrane region" description="Helical" evidence="1">
    <location>
        <begin position="234"/>
        <end position="253"/>
    </location>
</feature>
<feature type="transmembrane region" description="Helical" evidence="1">
    <location>
        <begin position="148"/>
        <end position="172"/>
    </location>
</feature>